<name>A0A8R7K3A3_TRIUA</name>
<dbReference type="Pfam" id="PF02902">
    <property type="entry name" value="Peptidase_C48"/>
    <property type="match status" value="1"/>
</dbReference>
<organism evidence="5 6">
    <name type="scientific">Triticum urartu</name>
    <name type="common">Red wild einkorn</name>
    <name type="synonym">Crithodium urartu</name>
    <dbReference type="NCBI Taxonomy" id="4572"/>
    <lineage>
        <taxon>Eukaryota</taxon>
        <taxon>Viridiplantae</taxon>
        <taxon>Streptophyta</taxon>
        <taxon>Embryophyta</taxon>
        <taxon>Tracheophyta</taxon>
        <taxon>Spermatophyta</taxon>
        <taxon>Magnoliopsida</taxon>
        <taxon>Liliopsida</taxon>
        <taxon>Poales</taxon>
        <taxon>Poaceae</taxon>
        <taxon>BOP clade</taxon>
        <taxon>Pooideae</taxon>
        <taxon>Triticodae</taxon>
        <taxon>Triticeae</taxon>
        <taxon>Triticinae</taxon>
        <taxon>Triticum</taxon>
    </lineage>
</organism>
<dbReference type="GO" id="GO:0008234">
    <property type="term" value="F:cysteine-type peptidase activity"/>
    <property type="evidence" value="ECO:0007669"/>
    <property type="project" value="InterPro"/>
</dbReference>
<sequence>MMHKRINFEEFDVLYPAVPKQENRHDCGVLALKYTEIFTPRTQMTNLFSNIDIPNLRIKYANDMFFSICDKSFVTDFFGDVCSYFPCPLVHFHFLFFFLPF</sequence>
<dbReference type="InterPro" id="IPR038765">
    <property type="entry name" value="Papain-like_cys_pep_sf"/>
</dbReference>
<evidence type="ECO:0000313" key="6">
    <source>
        <dbReference type="Proteomes" id="UP000015106"/>
    </source>
</evidence>
<dbReference type="Gramene" id="TuG1812G0100003717.01.T02">
    <property type="protein sequence ID" value="TuG1812G0100003717.01.T02"/>
    <property type="gene ID" value="TuG1812G0100003717.01"/>
</dbReference>
<reference evidence="6" key="1">
    <citation type="journal article" date="2013" name="Nature">
        <title>Draft genome of the wheat A-genome progenitor Triticum urartu.</title>
        <authorList>
            <person name="Ling H.Q."/>
            <person name="Zhao S."/>
            <person name="Liu D."/>
            <person name="Wang J."/>
            <person name="Sun H."/>
            <person name="Zhang C."/>
            <person name="Fan H."/>
            <person name="Li D."/>
            <person name="Dong L."/>
            <person name="Tao Y."/>
            <person name="Gao C."/>
            <person name="Wu H."/>
            <person name="Li Y."/>
            <person name="Cui Y."/>
            <person name="Guo X."/>
            <person name="Zheng S."/>
            <person name="Wang B."/>
            <person name="Yu K."/>
            <person name="Liang Q."/>
            <person name="Yang W."/>
            <person name="Lou X."/>
            <person name="Chen J."/>
            <person name="Feng M."/>
            <person name="Jian J."/>
            <person name="Zhang X."/>
            <person name="Luo G."/>
            <person name="Jiang Y."/>
            <person name="Liu J."/>
            <person name="Wang Z."/>
            <person name="Sha Y."/>
            <person name="Zhang B."/>
            <person name="Wu H."/>
            <person name="Tang D."/>
            <person name="Shen Q."/>
            <person name="Xue P."/>
            <person name="Zou S."/>
            <person name="Wang X."/>
            <person name="Liu X."/>
            <person name="Wang F."/>
            <person name="Yang Y."/>
            <person name="An X."/>
            <person name="Dong Z."/>
            <person name="Zhang K."/>
            <person name="Zhang X."/>
            <person name="Luo M.C."/>
            <person name="Dvorak J."/>
            <person name="Tong Y."/>
            <person name="Wang J."/>
            <person name="Yang H."/>
            <person name="Li Z."/>
            <person name="Wang D."/>
            <person name="Zhang A."/>
            <person name="Wang J."/>
        </authorList>
    </citation>
    <scope>NUCLEOTIDE SEQUENCE</scope>
    <source>
        <strain evidence="6">cv. G1812</strain>
    </source>
</reference>
<evidence type="ECO:0000256" key="2">
    <source>
        <dbReference type="ARBA" id="ARBA00022670"/>
    </source>
</evidence>
<dbReference type="GO" id="GO:0006508">
    <property type="term" value="P:proteolysis"/>
    <property type="evidence" value="ECO:0007669"/>
    <property type="project" value="UniProtKB-KW"/>
</dbReference>
<reference evidence="5" key="3">
    <citation type="submission" date="2022-06" db="UniProtKB">
        <authorList>
            <consortium name="EnsemblPlants"/>
        </authorList>
    </citation>
    <scope>IDENTIFICATION</scope>
</reference>
<protein>
    <recommendedName>
        <fullName evidence="4">Ubiquitin-like protease family profile domain-containing protein</fullName>
    </recommendedName>
</protein>
<accession>A0A8R7K3A3</accession>
<evidence type="ECO:0000313" key="5">
    <source>
        <dbReference type="EnsemblPlants" id="TuG1812G0100003717.01.T02"/>
    </source>
</evidence>
<evidence type="ECO:0000256" key="3">
    <source>
        <dbReference type="ARBA" id="ARBA00022801"/>
    </source>
</evidence>
<dbReference type="Gene3D" id="3.40.395.10">
    <property type="entry name" value="Adenoviral Proteinase, Chain A"/>
    <property type="match status" value="1"/>
</dbReference>
<keyword evidence="6" id="KW-1185">Reference proteome</keyword>
<dbReference type="Proteomes" id="UP000015106">
    <property type="component" value="Chromosome 1"/>
</dbReference>
<dbReference type="AlphaFoldDB" id="A0A8R7K3A3"/>
<comment type="similarity">
    <text evidence="1">Belongs to the peptidase C48 family.</text>
</comment>
<reference evidence="5" key="2">
    <citation type="submission" date="2018-03" db="EMBL/GenBank/DDBJ databases">
        <title>The Triticum urartu genome reveals the dynamic nature of wheat genome evolution.</title>
        <authorList>
            <person name="Ling H."/>
            <person name="Ma B."/>
            <person name="Shi X."/>
            <person name="Liu H."/>
            <person name="Dong L."/>
            <person name="Sun H."/>
            <person name="Cao Y."/>
            <person name="Gao Q."/>
            <person name="Zheng S."/>
            <person name="Li Y."/>
            <person name="Yu Y."/>
            <person name="Du H."/>
            <person name="Qi M."/>
            <person name="Li Y."/>
            <person name="Yu H."/>
            <person name="Cui Y."/>
            <person name="Wang N."/>
            <person name="Chen C."/>
            <person name="Wu H."/>
            <person name="Zhao Y."/>
            <person name="Zhang J."/>
            <person name="Li Y."/>
            <person name="Zhou W."/>
            <person name="Zhang B."/>
            <person name="Hu W."/>
            <person name="Eijk M."/>
            <person name="Tang J."/>
            <person name="Witsenboer H."/>
            <person name="Zhao S."/>
            <person name="Li Z."/>
            <person name="Zhang A."/>
            <person name="Wang D."/>
            <person name="Liang C."/>
        </authorList>
    </citation>
    <scope>NUCLEOTIDE SEQUENCE [LARGE SCALE GENOMIC DNA]</scope>
    <source>
        <strain evidence="5">cv. G1812</strain>
    </source>
</reference>
<feature type="domain" description="Ubiquitin-like protease family profile" evidence="4">
    <location>
        <begin position="9"/>
        <end position="65"/>
    </location>
</feature>
<proteinExistence type="inferred from homology"/>
<dbReference type="EnsemblPlants" id="TuG1812G0100003717.01.T02">
    <property type="protein sequence ID" value="TuG1812G0100003717.01.T02"/>
    <property type="gene ID" value="TuG1812G0100003717.01"/>
</dbReference>
<dbReference type="InterPro" id="IPR003653">
    <property type="entry name" value="Peptidase_C48_C"/>
</dbReference>
<dbReference type="SUPFAM" id="SSF54001">
    <property type="entry name" value="Cysteine proteinases"/>
    <property type="match status" value="1"/>
</dbReference>
<evidence type="ECO:0000259" key="4">
    <source>
        <dbReference type="Pfam" id="PF02902"/>
    </source>
</evidence>
<keyword evidence="3" id="KW-0378">Hydrolase</keyword>
<evidence type="ECO:0000256" key="1">
    <source>
        <dbReference type="ARBA" id="ARBA00005234"/>
    </source>
</evidence>
<keyword evidence="2" id="KW-0645">Protease</keyword>